<gene>
    <name evidence="2" type="ORF">EYZ11_009021</name>
</gene>
<accession>A0A4S3J8Y4</accession>
<organism evidence="2 3">
    <name type="scientific">Aspergillus tanneri</name>
    <dbReference type="NCBI Taxonomy" id="1220188"/>
    <lineage>
        <taxon>Eukaryota</taxon>
        <taxon>Fungi</taxon>
        <taxon>Dikarya</taxon>
        <taxon>Ascomycota</taxon>
        <taxon>Pezizomycotina</taxon>
        <taxon>Eurotiomycetes</taxon>
        <taxon>Eurotiomycetidae</taxon>
        <taxon>Eurotiales</taxon>
        <taxon>Aspergillaceae</taxon>
        <taxon>Aspergillus</taxon>
        <taxon>Aspergillus subgen. Circumdati</taxon>
    </lineage>
</organism>
<proteinExistence type="predicted"/>
<name>A0A4S3J8Y4_9EURO</name>
<evidence type="ECO:0000256" key="1">
    <source>
        <dbReference type="SAM" id="MobiDB-lite"/>
    </source>
</evidence>
<dbReference type="AlphaFoldDB" id="A0A4S3J8Y4"/>
<dbReference type="EMBL" id="SOSA01000408">
    <property type="protein sequence ID" value="THC91513.1"/>
    <property type="molecule type" value="Genomic_DNA"/>
</dbReference>
<keyword evidence="3" id="KW-1185">Reference proteome</keyword>
<dbReference type="VEuPathDB" id="FungiDB:EYZ11_009021"/>
<sequence>MSAQGMGRITRYHDGRPTRFTFKKPFDQTPHVQITPDFAMGGQLLIKKGSV</sequence>
<comment type="caution">
    <text evidence="2">The sequence shown here is derived from an EMBL/GenBank/DDBJ whole genome shotgun (WGS) entry which is preliminary data.</text>
</comment>
<reference evidence="2 3" key="1">
    <citation type="submission" date="2019-03" db="EMBL/GenBank/DDBJ databases">
        <title>The genome sequence of a newly discovered highly antifungal drug resistant Aspergillus species, Aspergillus tanneri NIH 1004.</title>
        <authorList>
            <person name="Mounaud S."/>
            <person name="Singh I."/>
            <person name="Joardar V."/>
            <person name="Pakala S."/>
            <person name="Pakala S."/>
            <person name="Venepally P."/>
            <person name="Hoover J."/>
            <person name="Nierman W."/>
            <person name="Chung J."/>
            <person name="Losada L."/>
        </authorList>
    </citation>
    <scope>NUCLEOTIDE SEQUENCE [LARGE SCALE GENOMIC DNA]</scope>
    <source>
        <strain evidence="2 3">NIH1004</strain>
    </source>
</reference>
<protein>
    <submittedName>
        <fullName evidence="2">Uncharacterized protein</fullName>
    </submittedName>
</protein>
<feature type="region of interest" description="Disordered" evidence="1">
    <location>
        <begin position="1"/>
        <end position="27"/>
    </location>
</feature>
<evidence type="ECO:0000313" key="2">
    <source>
        <dbReference type="EMBL" id="THC91513.1"/>
    </source>
</evidence>
<dbReference type="Proteomes" id="UP000308092">
    <property type="component" value="Unassembled WGS sequence"/>
</dbReference>
<evidence type="ECO:0000313" key="3">
    <source>
        <dbReference type="Proteomes" id="UP000308092"/>
    </source>
</evidence>